<evidence type="ECO:0000313" key="6">
    <source>
        <dbReference type="Proteomes" id="UP000001258"/>
    </source>
</evidence>
<proteinExistence type="inferred from homology"/>
<dbReference type="InterPro" id="IPR011832">
    <property type="entry name" value="GlgDAde_trans"/>
</dbReference>
<keyword evidence="2" id="KW-0320">Glycogen biosynthesis</keyword>
<evidence type="ECO:0000259" key="3">
    <source>
        <dbReference type="Pfam" id="PF00483"/>
    </source>
</evidence>
<dbReference type="InterPro" id="IPR029044">
    <property type="entry name" value="Nucleotide-diphossugar_trans"/>
</dbReference>
<dbReference type="EMBL" id="BA000004">
    <property type="protein sequence ID" value="BAB04805.1"/>
    <property type="molecule type" value="Genomic_DNA"/>
</dbReference>
<dbReference type="InterPro" id="IPR056818">
    <property type="entry name" value="GlmU/GlgC-like_hexapep"/>
</dbReference>
<evidence type="ECO:0000256" key="1">
    <source>
        <dbReference type="ARBA" id="ARBA00010443"/>
    </source>
</evidence>
<dbReference type="InterPro" id="IPR005835">
    <property type="entry name" value="NTP_transferase_dom"/>
</dbReference>
<dbReference type="KEGG" id="bha:BH1086"/>
<dbReference type="Proteomes" id="UP000001258">
    <property type="component" value="Chromosome"/>
</dbReference>
<dbReference type="Pfam" id="PF00483">
    <property type="entry name" value="NTP_transferase"/>
    <property type="match status" value="1"/>
</dbReference>
<protein>
    <submittedName>
        <fullName evidence="5">Required for glycogen biosynthesis</fullName>
    </submittedName>
</protein>
<dbReference type="SUPFAM" id="SSF51161">
    <property type="entry name" value="Trimeric LpxA-like enzymes"/>
    <property type="match status" value="1"/>
</dbReference>
<dbReference type="HOGENOM" id="CLU_029499_14_0_9"/>
<dbReference type="CDD" id="cd02508">
    <property type="entry name" value="ADP_Glucose_PP"/>
    <property type="match status" value="1"/>
</dbReference>
<dbReference type="PIR" id="F83785">
    <property type="entry name" value="F83785"/>
</dbReference>
<accession>Q9KDX5</accession>
<dbReference type="Gene3D" id="2.160.10.10">
    <property type="entry name" value="Hexapeptide repeat proteins"/>
    <property type="match status" value="1"/>
</dbReference>
<dbReference type="CDD" id="cd04651">
    <property type="entry name" value="LbH_G1P_AT_C"/>
    <property type="match status" value="1"/>
</dbReference>
<name>Q9KDX5_HALH5</name>
<dbReference type="GO" id="GO:0005978">
    <property type="term" value="P:glycogen biosynthetic process"/>
    <property type="evidence" value="ECO:0007669"/>
    <property type="project" value="UniProtKB-KW"/>
</dbReference>
<dbReference type="SUPFAM" id="SSF53448">
    <property type="entry name" value="Nucleotide-diphospho-sugar transferases"/>
    <property type="match status" value="1"/>
</dbReference>
<keyword evidence="6" id="KW-1185">Reference proteome</keyword>
<feature type="domain" description="Glucose-1-phosphate adenylyltransferase/Bifunctional protein GlmU-like C-terminal hexapeptide" evidence="4">
    <location>
        <begin position="276"/>
        <end position="351"/>
    </location>
</feature>
<dbReference type="STRING" id="272558.gene:10726980"/>
<dbReference type="RefSeq" id="WP_010897256.1">
    <property type="nucleotide sequence ID" value="NC_002570.2"/>
</dbReference>
<dbReference type="InterPro" id="IPR011831">
    <property type="entry name" value="ADP-Glc_PPase"/>
</dbReference>
<gene>
    <name evidence="5" type="primary">glgD</name>
</gene>
<dbReference type="InterPro" id="IPR011004">
    <property type="entry name" value="Trimer_LpxA-like_sf"/>
</dbReference>
<dbReference type="PANTHER" id="PTHR43523:SF6">
    <property type="entry name" value="GLYCOGEN BIOSYNTHESIS PROTEIN GLGD"/>
    <property type="match status" value="1"/>
</dbReference>
<dbReference type="GO" id="GO:0008878">
    <property type="term" value="F:glucose-1-phosphate adenylyltransferase activity"/>
    <property type="evidence" value="ECO:0007669"/>
    <property type="project" value="InterPro"/>
</dbReference>
<dbReference type="NCBIfam" id="TIGR02092">
    <property type="entry name" value="glgD"/>
    <property type="match status" value="1"/>
</dbReference>
<dbReference type="eggNOG" id="COG0448">
    <property type="taxonomic scope" value="Bacteria"/>
</dbReference>
<dbReference type="PANTHER" id="PTHR43523">
    <property type="entry name" value="GLUCOSE-1-PHOSPHATE ADENYLYLTRANSFERASE-RELATED"/>
    <property type="match status" value="1"/>
</dbReference>
<dbReference type="OrthoDB" id="9801810at2"/>
<dbReference type="Pfam" id="PF24894">
    <property type="entry name" value="Hexapep_GlmU"/>
    <property type="match status" value="1"/>
</dbReference>
<evidence type="ECO:0000256" key="2">
    <source>
        <dbReference type="ARBA" id="ARBA00023056"/>
    </source>
</evidence>
<dbReference type="Gene3D" id="3.90.550.10">
    <property type="entry name" value="Spore Coat Polysaccharide Biosynthesis Protein SpsA, Chain A"/>
    <property type="match status" value="1"/>
</dbReference>
<sequence length="368" mass="42205">MKSLMGVVNLDHDQDLLHELTYFRSVAGVPFGGRYRMIDFVLSNMVNSGIQDIAVFARNKYRSLMDHLGTGAPWDLNRKRGGLFILPPDWNDPTDISKGDLRHFHNHRDFFHRGNADHVLVSGSQFISKVDYEDAFKRHQETKADVTVLYKKVDQLEPEDRYRMKLEFDSFGNVKSITNDEMNSNLYMQMYIIRKELLLELLNHCIGYHKQDLFVDGIMSNLNELAIRAYEYKGYLSIISSVASYYKHSMDLLKPEIYQSLFLAGSPIYTKIKDEPPAKYVNGSEVSNSLVANGCVIEGHVENSILFRGVYVAKGVSIKNSIIMQRCYIHEDTHLDHVILDKDILISPNRQFAGAPEQPFVIAKRKAM</sequence>
<dbReference type="AlphaFoldDB" id="Q9KDX5"/>
<organism evidence="5 6">
    <name type="scientific">Halalkalibacterium halodurans (strain ATCC BAA-125 / DSM 18197 / FERM 7344 / JCM 9153 / C-125)</name>
    <name type="common">Bacillus halodurans</name>
    <dbReference type="NCBI Taxonomy" id="272558"/>
    <lineage>
        <taxon>Bacteria</taxon>
        <taxon>Bacillati</taxon>
        <taxon>Bacillota</taxon>
        <taxon>Bacilli</taxon>
        <taxon>Bacillales</taxon>
        <taxon>Bacillaceae</taxon>
        <taxon>Halalkalibacterium (ex Joshi et al. 2022)</taxon>
    </lineage>
</organism>
<feature type="domain" description="Nucleotidyl transferase" evidence="3">
    <location>
        <begin position="17"/>
        <end position="159"/>
    </location>
</feature>
<reference evidence="5 6" key="1">
    <citation type="journal article" date="2000" name="Nucleic Acids Res.">
        <title>Complete genome sequence of the alkaliphilic bacterium Bacillus halodurans and genomic sequence comparison with Bacillus subtilis.</title>
        <authorList>
            <person name="Takami H."/>
            <person name="Nakasone K."/>
            <person name="Takaki Y."/>
            <person name="Maeno G."/>
            <person name="Sasaki R."/>
            <person name="Masui N."/>
            <person name="Fuji F."/>
            <person name="Hirama C."/>
            <person name="Nakamura Y."/>
            <person name="Ogasawara N."/>
            <person name="Kuhara S."/>
            <person name="Horikoshi K."/>
        </authorList>
    </citation>
    <scope>NUCLEOTIDE SEQUENCE [LARGE SCALE GENOMIC DNA]</scope>
    <source>
        <strain evidence="6">ATCC BAA-125 / DSM 18197 / FERM 7344 / JCM 9153 / C-125</strain>
    </source>
</reference>
<evidence type="ECO:0000313" key="5">
    <source>
        <dbReference type="EMBL" id="BAB04805.1"/>
    </source>
</evidence>
<evidence type="ECO:0000259" key="4">
    <source>
        <dbReference type="Pfam" id="PF24894"/>
    </source>
</evidence>
<comment type="similarity">
    <text evidence="1">Belongs to the bacterial/plant glucose-1-phosphate adenylyltransferase family.</text>
</comment>